<name>A0A218WW53_PUNGR</name>
<dbReference type="Proteomes" id="UP000197138">
    <property type="component" value="Unassembled WGS sequence"/>
</dbReference>
<reference evidence="2" key="1">
    <citation type="journal article" date="2017" name="Plant J.">
        <title>The pomegranate (Punica granatum L.) genome and the genomics of punicalagin biosynthesis.</title>
        <authorList>
            <person name="Qin G."/>
            <person name="Xu C."/>
            <person name="Ming R."/>
            <person name="Tang H."/>
            <person name="Guyot R."/>
            <person name="Kramer E.M."/>
            <person name="Hu Y."/>
            <person name="Yi X."/>
            <person name="Qi Y."/>
            <person name="Xu X."/>
            <person name="Gao Z."/>
            <person name="Pan H."/>
            <person name="Jian J."/>
            <person name="Tian Y."/>
            <person name="Yue Z."/>
            <person name="Xu Y."/>
        </authorList>
    </citation>
    <scope>NUCLEOTIDE SEQUENCE [LARGE SCALE GENOMIC DNA]</scope>
    <source>
        <strain evidence="2">cv. Dabenzi</strain>
    </source>
</reference>
<gene>
    <name evidence="1" type="ORF">CDL15_Pgr024659</name>
</gene>
<dbReference type="AlphaFoldDB" id="A0A218WW53"/>
<proteinExistence type="predicted"/>
<comment type="caution">
    <text evidence="1">The sequence shown here is derived from an EMBL/GenBank/DDBJ whole genome shotgun (WGS) entry which is preliminary data.</text>
</comment>
<evidence type="ECO:0000313" key="1">
    <source>
        <dbReference type="EMBL" id="OWM76451.1"/>
    </source>
</evidence>
<protein>
    <submittedName>
        <fullName evidence="1">Uncharacterized protein</fullName>
    </submittedName>
</protein>
<organism evidence="1 2">
    <name type="scientific">Punica granatum</name>
    <name type="common">Pomegranate</name>
    <dbReference type="NCBI Taxonomy" id="22663"/>
    <lineage>
        <taxon>Eukaryota</taxon>
        <taxon>Viridiplantae</taxon>
        <taxon>Streptophyta</taxon>
        <taxon>Embryophyta</taxon>
        <taxon>Tracheophyta</taxon>
        <taxon>Spermatophyta</taxon>
        <taxon>Magnoliopsida</taxon>
        <taxon>eudicotyledons</taxon>
        <taxon>Gunneridae</taxon>
        <taxon>Pentapetalae</taxon>
        <taxon>rosids</taxon>
        <taxon>malvids</taxon>
        <taxon>Myrtales</taxon>
        <taxon>Lythraceae</taxon>
        <taxon>Punica</taxon>
    </lineage>
</organism>
<dbReference type="EMBL" id="MTKT01003205">
    <property type="protein sequence ID" value="OWM76451.1"/>
    <property type="molecule type" value="Genomic_DNA"/>
</dbReference>
<sequence length="105" mass="11673">MKEHELFRISMQECREANLPVDAQDLEERCASDHAVMLSVSKKLVSVSLTWEGGSALGPRLALPWTKGEGRKWPARESGHDSPVVRGGWPGWTLPLVTVHLAMEK</sequence>
<accession>A0A218WW53</accession>
<evidence type="ECO:0000313" key="2">
    <source>
        <dbReference type="Proteomes" id="UP000197138"/>
    </source>
</evidence>